<dbReference type="EMBL" id="HBGY01005953">
    <property type="protein sequence ID" value="CAD9562735.1"/>
    <property type="molecule type" value="Transcribed_RNA"/>
</dbReference>
<dbReference type="GO" id="GO:0000136">
    <property type="term" value="C:mannan polymerase complex"/>
    <property type="evidence" value="ECO:0007669"/>
    <property type="project" value="TreeGrafter"/>
</dbReference>
<gene>
    <name evidence="2" type="ORF">LDAN0321_LOCUS3654</name>
</gene>
<feature type="transmembrane region" description="Helical" evidence="1">
    <location>
        <begin position="31"/>
        <end position="55"/>
    </location>
</feature>
<dbReference type="Gene3D" id="2.90.10.10">
    <property type="entry name" value="Bulb-type lectin domain"/>
    <property type="match status" value="1"/>
</dbReference>
<accession>A0A7S2K208</accession>
<reference evidence="2" key="1">
    <citation type="submission" date="2021-01" db="EMBL/GenBank/DDBJ databases">
        <authorList>
            <person name="Corre E."/>
            <person name="Pelletier E."/>
            <person name="Niang G."/>
            <person name="Scheremetjew M."/>
            <person name="Finn R."/>
            <person name="Kale V."/>
            <person name="Holt S."/>
            <person name="Cochrane G."/>
            <person name="Meng A."/>
            <person name="Brown T."/>
            <person name="Cohen L."/>
        </authorList>
    </citation>
    <scope>NUCLEOTIDE SEQUENCE</scope>
    <source>
        <strain evidence="2">B650</strain>
    </source>
</reference>
<dbReference type="InterPro" id="IPR021047">
    <property type="entry name" value="Mannosyltransferase_CMT1"/>
</dbReference>
<evidence type="ECO:0000313" key="2">
    <source>
        <dbReference type="EMBL" id="CAD9562735.1"/>
    </source>
</evidence>
<dbReference type="Pfam" id="PF11735">
    <property type="entry name" value="CAP59_mtransfer"/>
    <property type="match status" value="1"/>
</dbReference>
<dbReference type="Gene3D" id="3.90.550.20">
    <property type="match status" value="1"/>
</dbReference>
<dbReference type="GO" id="GO:0000009">
    <property type="term" value="F:alpha-1,6-mannosyltransferase activity"/>
    <property type="evidence" value="ECO:0007669"/>
    <property type="project" value="InterPro"/>
</dbReference>
<keyword evidence="1" id="KW-0472">Membrane</keyword>
<keyword evidence="1" id="KW-1133">Transmembrane helix</keyword>
<sequence>MTQPSATVNSTSSKYNNERSLRKNCIREKHFPVLVLIALALLSFNAICISSLVTWKASKNDIPGLDSDTLIRLSAIEHRNQYIRGAIDESEDDKIQSNDSKSTPFLPSNLLFVTRYPRGDTRNSQQIERNLQAWEEMYRPAGYAIYSFAETELRDSIKSQFPEHLPAFDLCENERERIDLARYILLHHFGGISIDAEVARPLKRLDRHEAFHSHHAFSVGIDNDFMSDKNAKEWLYSRQKGFSTHCIIAAANHPLLNQVIERVTRNLNRRPDVDSQIAEAGYSPTDLADASKMNHLKREWMTRSGPLTDVVLENEDVVDILPREDLMHEHPGGMRFSELQFKPNTESEGVVNLAKDAKSFIMYDESHLALPYHFTNEAVYFSGIIRDASTILPEIFSYMMDLNCNHHISIHLVAGGGIESCKEKYMTAKSDQYKDTACARFDVIKEPDDVSLIPSRVDRIAYLRDFQREHLRLLLEGGKKDDIVIVADIDLHELPEIKQLMHETDQMVKYHRHDVICSLGVMSRPFGYYDTFATVLLPDTFAYPLKGRLVPEFYEGEDMSLVRSNEVYGKFSQWDLLEYFENKGRANASEMHSDDNNTPEFLPVPVKSCFGGLAIYSAPKWLDTTCHYNKNATSLTRYANKHDGRACEHVVFHECLQKGDTKATIAIQPALKTEWNDNKPFGNRLVPGNIHQSLVTYSKQSDRGDMLVNGLYSLRINESGRLVVEKRNDDHVHLPSTTVVHTLNDPVGKTPWTHMFLMLCKNGNLQLLKQVPNTTNQMGRTLCKATADYCRIPIWKSQSGRSKELNAKSSYALKLEDDGHLIIVDENSNDILWTYPSDVGRRL</sequence>
<organism evidence="2">
    <name type="scientific">Leptocylindrus danicus</name>
    <dbReference type="NCBI Taxonomy" id="163516"/>
    <lineage>
        <taxon>Eukaryota</taxon>
        <taxon>Sar</taxon>
        <taxon>Stramenopiles</taxon>
        <taxon>Ochrophyta</taxon>
        <taxon>Bacillariophyta</taxon>
        <taxon>Coscinodiscophyceae</taxon>
        <taxon>Chaetocerotophycidae</taxon>
        <taxon>Leptocylindrales</taxon>
        <taxon>Leptocylindraceae</taxon>
        <taxon>Leptocylindrus</taxon>
    </lineage>
</organism>
<keyword evidence="1" id="KW-0812">Transmembrane</keyword>
<dbReference type="PANTHER" id="PTHR31834:SF1">
    <property type="entry name" value="INITIATION-SPECIFIC ALPHA-1,6-MANNOSYLTRANSFERASE"/>
    <property type="match status" value="1"/>
</dbReference>
<proteinExistence type="predicted"/>
<dbReference type="InterPro" id="IPR039367">
    <property type="entry name" value="Och1-like"/>
</dbReference>
<dbReference type="PANTHER" id="PTHR31834">
    <property type="entry name" value="INITIATION-SPECIFIC ALPHA-1,6-MANNOSYLTRANSFERASE"/>
    <property type="match status" value="1"/>
</dbReference>
<dbReference type="InterPro" id="IPR036426">
    <property type="entry name" value="Bulb-type_lectin_dom_sf"/>
</dbReference>
<name>A0A7S2K208_9STRA</name>
<dbReference type="GO" id="GO:0006487">
    <property type="term" value="P:protein N-linked glycosylation"/>
    <property type="evidence" value="ECO:0007669"/>
    <property type="project" value="TreeGrafter"/>
</dbReference>
<protein>
    <recommendedName>
        <fullName evidence="3">Bulb-type lectin domain-containing protein</fullName>
    </recommendedName>
</protein>
<dbReference type="AlphaFoldDB" id="A0A7S2K208"/>
<evidence type="ECO:0000256" key="1">
    <source>
        <dbReference type="SAM" id="Phobius"/>
    </source>
</evidence>
<evidence type="ECO:0008006" key="3">
    <source>
        <dbReference type="Google" id="ProtNLM"/>
    </source>
</evidence>